<organism evidence="1 2">
    <name type="scientific">Actinospica durhamensis</name>
    <dbReference type="NCBI Taxonomy" id="1508375"/>
    <lineage>
        <taxon>Bacteria</taxon>
        <taxon>Bacillati</taxon>
        <taxon>Actinomycetota</taxon>
        <taxon>Actinomycetes</taxon>
        <taxon>Catenulisporales</taxon>
        <taxon>Actinospicaceae</taxon>
        <taxon>Actinospica</taxon>
    </lineage>
</organism>
<accession>A0A941ENN5</accession>
<evidence type="ECO:0008006" key="3">
    <source>
        <dbReference type="Google" id="ProtNLM"/>
    </source>
</evidence>
<name>A0A941ENN5_9ACTN</name>
<sequence length="226" mass="25500">MITDTTYVARHLHLLGEWDAALAVLDPDADPLLRAEIAVDQWFFRLEDHEEAERAVAVLDPASPAAQLLTGRLAYSRLLFRRDPRADDRAVAEACYRAAAGSADELQRGWAEYYWAVLLDNIDKDEDGALARYATALEIATRLGDGFFESYIIRHVAHHRDPAEHVRMLRRSLHLRAALGARPQTLAAQAELAYTLSEDDPERAELIEAYRPGARELRIAWLLSED</sequence>
<dbReference type="EMBL" id="JAGSOG010000057">
    <property type="protein sequence ID" value="MBR7834381.1"/>
    <property type="molecule type" value="Genomic_DNA"/>
</dbReference>
<comment type="caution">
    <text evidence="1">The sequence shown here is derived from an EMBL/GenBank/DDBJ whole genome shotgun (WGS) entry which is preliminary data.</text>
</comment>
<gene>
    <name evidence="1" type="ORF">KDL01_13990</name>
</gene>
<evidence type="ECO:0000313" key="2">
    <source>
        <dbReference type="Proteomes" id="UP000675781"/>
    </source>
</evidence>
<reference evidence="1" key="1">
    <citation type="submission" date="2021-04" db="EMBL/GenBank/DDBJ databases">
        <title>Genome based classification of Actinospica acidithermotolerans sp. nov., an actinobacterium isolated from an Indonesian hot spring.</title>
        <authorList>
            <person name="Kusuma A.B."/>
            <person name="Putra K.E."/>
            <person name="Nafisah S."/>
            <person name="Loh J."/>
            <person name="Nouioui I."/>
            <person name="Goodfellow M."/>
        </authorList>
    </citation>
    <scope>NUCLEOTIDE SEQUENCE</scope>
    <source>
        <strain evidence="1">CSCA 57</strain>
    </source>
</reference>
<keyword evidence="2" id="KW-1185">Reference proteome</keyword>
<evidence type="ECO:0000313" key="1">
    <source>
        <dbReference type="EMBL" id="MBR7834381.1"/>
    </source>
</evidence>
<dbReference type="AlphaFoldDB" id="A0A941ENN5"/>
<dbReference type="RefSeq" id="WP_212528901.1">
    <property type="nucleotide sequence ID" value="NZ_JAGSOG010000057.1"/>
</dbReference>
<protein>
    <recommendedName>
        <fullName evidence="3">Tetratricopeptide repeat protein</fullName>
    </recommendedName>
</protein>
<dbReference type="Proteomes" id="UP000675781">
    <property type="component" value="Unassembled WGS sequence"/>
</dbReference>
<proteinExistence type="predicted"/>